<dbReference type="NCBIfam" id="NF009154">
    <property type="entry name" value="PRK12497.3-3"/>
    <property type="match status" value="1"/>
</dbReference>
<dbReference type="Proteomes" id="UP000515743">
    <property type="component" value="Chromosome"/>
</dbReference>
<dbReference type="InterPro" id="IPR011856">
    <property type="entry name" value="tRNA_endonuc-like_dom_sf"/>
</dbReference>
<keyword evidence="4" id="KW-1185">Reference proteome</keyword>
<gene>
    <name evidence="3" type="ORF">H0194_01615</name>
</gene>
<dbReference type="SUPFAM" id="SSF52980">
    <property type="entry name" value="Restriction endonuclease-like"/>
    <property type="match status" value="1"/>
</dbReference>
<evidence type="ECO:0000313" key="4">
    <source>
        <dbReference type="Proteomes" id="UP000515743"/>
    </source>
</evidence>
<dbReference type="Gene3D" id="3.40.1350.10">
    <property type="match status" value="1"/>
</dbReference>
<dbReference type="RefSeq" id="WP_185176155.1">
    <property type="nucleotide sequence ID" value="NZ_CP059404.1"/>
</dbReference>
<dbReference type="Pfam" id="PF02021">
    <property type="entry name" value="UPF0102"/>
    <property type="match status" value="1"/>
</dbReference>
<dbReference type="NCBIfam" id="TIGR00252">
    <property type="entry name" value="YraN family protein"/>
    <property type="match status" value="1"/>
</dbReference>
<proteinExistence type="inferred from homology"/>
<accession>A0A7G7CQB5</accession>
<dbReference type="InterPro" id="IPR011335">
    <property type="entry name" value="Restrct_endonuc-II-like"/>
</dbReference>
<organism evidence="3 4">
    <name type="scientific">Corynebacterium incognita</name>
    <dbReference type="NCBI Taxonomy" id="2754725"/>
    <lineage>
        <taxon>Bacteria</taxon>
        <taxon>Bacillati</taxon>
        <taxon>Actinomycetota</taxon>
        <taxon>Actinomycetes</taxon>
        <taxon>Mycobacteriales</taxon>
        <taxon>Corynebacteriaceae</taxon>
        <taxon>Corynebacterium</taxon>
    </lineage>
</organism>
<sequence length="123" mass="13884">MTRSVALHNRELGKRGERFAADFYRRRGAQVLARNVHYRCGELDLIVREGATVVFVEVKTRSSVAFGGAEAVTARKLARMRQAAFQWLRDKPACRVRFDVVVLVAQGDTFSMEYYAGVEDGAR</sequence>
<dbReference type="InterPro" id="IPR003509">
    <property type="entry name" value="UPF0102_YraN-like"/>
</dbReference>
<reference evidence="3 4" key="1">
    <citation type="submission" date="2020-07" db="EMBL/GenBank/DDBJ databases">
        <title>Complete genome and description of Corynebacterium incognita strain Marseille-Q3630 sp. nov.</title>
        <authorList>
            <person name="Boxberger M."/>
        </authorList>
    </citation>
    <scope>NUCLEOTIDE SEQUENCE [LARGE SCALE GENOMIC DNA]</scope>
    <source>
        <strain evidence="3 4">Marseille-Q3630</strain>
    </source>
</reference>
<comment type="similarity">
    <text evidence="1 2">Belongs to the UPF0102 family.</text>
</comment>
<dbReference type="NCBIfam" id="NF009150">
    <property type="entry name" value="PRK12497.1-3"/>
    <property type="match status" value="1"/>
</dbReference>
<dbReference type="EMBL" id="CP059404">
    <property type="protein sequence ID" value="QNE89781.1"/>
    <property type="molecule type" value="Genomic_DNA"/>
</dbReference>
<evidence type="ECO:0000256" key="1">
    <source>
        <dbReference type="ARBA" id="ARBA00006738"/>
    </source>
</evidence>
<dbReference type="CDD" id="cd20736">
    <property type="entry name" value="PoNe_Nuclease"/>
    <property type="match status" value="1"/>
</dbReference>
<dbReference type="KEGG" id="cik:H0194_01615"/>
<protein>
    <recommendedName>
        <fullName evidence="2">UPF0102 protein H0194_01615</fullName>
    </recommendedName>
</protein>
<evidence type="ECO:0000313" key="3">
    <source>
        <dbReference type="EMBL" id="QNE89781.1"/>
    </source>
</evidence>
<dbReference type="PANTHER" id="PTHR34039:SF1">
    <property type="entry name" value="UPF0102 PROTEIN YRAN"/>
    <property type="match status" value="1"/>
</dbReference>
<dbReference type="AlphaFoldDB" id="A0A7G7CQB5"/>
<dbReference type="GO" id="GO:0003676">
    <property type="term" value="F:nucleic acid binding"/>
    <property type="evidence" value="ECO:0007669"/>
    <property type="project" value="InterPro"/>
</dbReference>
<evidence type="ECO:0000256" key="2">
    <source>
        <dbReference type="HAMAP-Rule" id="MF_00048"/>
    </source>
</evidence>
<name>A0A7G7CQB5_9CORY</name>
<dbReference type="HAMAP" id="MF_00048">
    <property type="entry name" value="UPF0102"/>
    <property type="match status" value="1"/>
</dbReference>
<dbReference type="PANTHER" id="PTHR34039">
    <property type="entry name" value="UPF0102 PROTEIN YRAN"/>
    <property type="match status" value="1"/>
</dbReference>